<evidence type="ECO:0000313" key="1">
    <source>
        <dbReference type="EMBL" id="GLX85067.1"/>
    </source>
</evidence>
<proteinExistence type="predicted"/>
<accession>A0ABQ6HEB2</accession>
<organism evidence="1 2">
    <name type="scientific">Thalassotalea loyana</name>
    <dbReference type="NCBI Taxonomy" id="280483"/>
    <lineage>
        <taxon>Bacteria</taxon>
        <taxon>Pseudomonadati</taxon>
        <taxon>Pseudomonadota</taxon>
        <taxon>Gammaproteobacteria</taxon>
        <taxon>Alteromonadales</taxon>
        <taxon>Colwelliaceae</taxon>
        <taxon>Thalassotalea</taxon>
    </lineage>
</organism>
<gene>
    <name evidence="1" type="ORF">tloyanaT_13190</name>
</gene>
<dbReference type="RefSeq" id="WP_284296815.1">
    <property type="nucleotide sequence ID" value="NZ_BSSV01000002.1"/>
</dbReference>
<keyword evidence="2" id="KW-1185">Reference proteome</keyword>
<sequence>MKQLVSKDYLKLYELVVTHGFDVPCRLDYSFRDDEHVYVDYAVCRKSERDELSISIGVRGTTYTQASEFQVNLSNGKFNNVKDMFIRDCEVNNVEWFDTFTQK</sequence>
<reference evidence="1 2" key="1">
    <citation type="submission" date="2023-03" db="EMBL/GenBank/DDBJ databases">
        <title>Thalassotalea loyana LMG 22536T draft genome sequence.</title>
        <authorList>
            <person name="Sawabe T."/>
        </authorList>
    </citation>
    <scope>NUCLEOTIDE SEQUENCE [LARGE SCALE GENOMIC DNA]</scope>
    <source>
        <strain evidence="1 2">LMG 22536</strain>
    </source>
</reference>
<dbReference type="Proteomes" id="UP001157134">
    <property type="component" value="Unassembled WGS sequence"/>
</dbReference>
<protein>
    <submittedName>
        <fullName evidence="1">Uncharacterized protein</fullName>
    </submittedName>
</protein>
<dbReference type="EMBL" id="BSSV01000002">
    <property type="protein sequence ID" value="GLX85067.1"/>
    <property type="molecule type" value="Genomic_DNA"/>
</dbReference>
<evidence type="ECO:0000313" key="2">
    <source>
        <dbReference type="Proteomes" id="UP001157134"/>
    </source>
</evidence>
<name>A0ABQ6HEB2_9GAMM</name>
<comment type="caution">
    <text evidence="1">The sequence shown here is derived from an EMBL/GenBank/DDBJ whole genome shotgun (WGS) entry which is preliminary data.</text>
</comment>